<evidence type="ECO:0000256" key="11">
    <source>
        <dbReference type="ARBA" id="ARBA00032305"/>
    </source>
</evidence>
<evidence type="ECO:0000256" key="2">
    <source>
        <dbReference type="ARBA" id="ARBA00001968"/>
    </source>
</evidence>
<comment type="catalytic activity">
    <reaction evidence="1">
        <text>4-hydroxy-4-methyl-2-oxoglutarate = 2 pyruvate</text>
        <dbReference type="Rhea" id="RHEA:22748"/>
        <dbReference type="ChEBI" id="CHEBI:15361"/>
        <dbReference type="ChEBI" id="CHEBI:58276"/>
        <dbReference type="EC" id="4.1.3.17"/>
    </reaction>
</comment>
<feature type="binding site" evidence="13">
    <location>
        <begin position="128"/>
        <end position="131"/>
    </location>
    <ligand>
        <name>substrate</name>
    </ligand>
</feature>
<comment type="catalytic activity">
    <reaction evidence="12">
        <text>oxaloacetate + H(+) = pyruvate + CO2</text>
        <dbReference type="Rhea" id="RHEA:15641"/>
        <dbReference type="ChEBI" id="CHEBI:15361"/>
        <dbReference type="ChEBI" id="CHEBI:15378"/>
        <dbReference type="ChEBI" id="CHEBI:16452"/>
        <dbReference type="ChEBI" id="CHEBI:16526"/>
        <dbReference type="EC" id="4.1.1.112"/>
    </reaction>
</comment>
<keyword evidence="16" id="KW-1185">Reference proteome</keyword>
<evidence type="ECO:0000256" key="7">
    <source>
        <dbReference type="ARBA" id="ARBA00016549"/>
    </source>
</evidence>
<dbReference type="Gene3D" id="3.50.30.40">
    <property type="entry name" value="Ribonuclease E inhibitor RraA/RraA-like"/>
    <property type="match status" value="1"/>
</dbReference>
<gene>
    <name evidence="15" type="ORF">GCM10011575_23690</name>
</gene>
<dbReference type="NCBIfam" id="NF006093">
    <property type="entry name" value="PRK08245.1"/>
    <property type="match status" value="1"/>
</dbReference>
<evidence type="ECO:0000256" key="9">
    <source>
        <dbReference type="ARBA" id="ARBA00029596"/>
    </source>
</evidence>
<dbReference type="GO" id="GO:0047443">
    <property type="term" value="F:4-hydroxy-4-methyl-2-oxoglutarate aldolase activity"/>
    <property type="evidence" value="ECO:0007669"/>
    <property type="project" value="UniProtKB-EC"/>
</dbReference>
<dbReference type="InterPro" id="IPR005493">
    <property type="entry name" value="RraA/RraA-like"/>
</dbReference>
<dbReference type="GO" id="GO:0046872">
    <property type="term" value="F:metal ion binding"/>
    <property type="evidence" value="ECO:0007669"/>
    <property type="project" value="UniProtKB-KW"/>
</dbReference>
<reference evidence="15" key="1">
    <citation type="journal article" date="2014" name="Int. J. Syst. Evol. Microbiol.">
        <title>Complete genome sequence of Corynebacterium casei LMG S-19264T (=DSM 44701T), isolated from a smear-ripened cheese.</title>
        <authorList>
            <consortium name="US DOE Joint Genome Institute (JGI-PGF)"/>
            <person name="Walter F."/>
            <person name="Albersmeier A."/>
            <person name="Kalinowski J."/>
            <person name="Ruckert C."/>
        </authorList>
    </citation>
    <scope>NUCLEOTIDE SEQUENCE</scope>
    <source>
        <strain evidence="15">CGMCC 4.7306</strain>
    </source>
</reference>
<comment type="similarity">
    <text evidence="3">Belongs to the class II aldolase/RraA-like family.</text>
</comment>
<protein>
    <recommendedName>
        <fullName evidence="7">Putative 4-hydroxy-4-methyl-2-oxoglutarate aldolase</fullName>
        <ecNumber evidence="6">4.1.1.112</ecNumber>
        <ecNumber evidence="5">4.1.3.17</ecNumber>
    </recommendedName>
    <alternativeName>
        <fullName evidence="11">Oxaloacetate decarboxylase</fullName>
    </alternativeName>
    <alternativeName>
        <fullName evidence="9">Regulator of ribonuclease activity homolog</fullName>
    </alternativeName>
    <alternativeName>
        <fullName evidence="10">RraA-like protein</fullName>
    </alternativeName>
</protein>
<evidence type="ECO:0000256" key="5">
    <source>
        <dbReference type="ARBA" id="ARBA00012213"/>
    </source>
</evidence>
<dbReference type="InterPro" id="IPR036704">
    <property type="entry name" value="RraA/RraA-like_sf"/>
</dbReference>
<dbReference type="EMBL" id="BMMZ01000005">
    <property type="protein sequence ID" value="GGL64542.1"/>
    <property type="molecule type" value="Genomic_DNA"/>
</dbReference>
<dbReference type="EC" id="4.1.3.17" evidence="5"/>
<dbReference type="CDD" id="cd16841">
    <property type="entry name" value="RraA_family"/>
    <property type="match status" value="1"/>
</dbReference>
<feature type="binding site" evidence="13">
    <location>
        <position position="150"/>
    </location>
    <ligand>
        <name>substrate</name>
    </ligand>
</feature>
<comment type="function">
    <text evidence="8">Catalyzes the aldol cleavage of 4-hydroxy-4-methyl-2-oxoglutarate (HMG) into 2 molecules of pyruvate. Also contains a secondary oxaloacetate (OAA) decarboxylase activity due to the common pyruvate enolate transition state formed following C-C bond cleavage in the retro-aldol and decarboxylation reactions.</text>
</comment>
<evidence type="ECO:0000256" key="14">
    <source>
        <dbReference type="SAM" id="MobiDB-lite"/>
    </source>
</evidence>
<reference evidence="15" key="2">
    <citation type="submission" date="2020-09" db="EMBL/GenBank/DDBJ databases">
        <authorList>
            <person name="Sun Q."/>
            <person name="Zhou Y."/>
        </authorList>
    </citation>
    <scope>NUCLEOTIDE SEQUENCE</scope>
    <source>
        <strain evidence="15">CGMCC 4.7306</strain>
    </source>
</reference>
<dbReference type="GO" id="GO:0008948">
    <property type="term" value="F:oxaloacetate decarboxylase activity"/>
    <property type="evidence" value="ECO:0007669"/>
    <property type="project" value="UniProtKB-EC"/>
</dbReference>
<evidence type="ECO:0000313" key="15">
    <source>
        <dbReference type="EMBL" id="GGL64542.1"/>
    </source>
</evidence>
<dbReference type="EC" id="4.1.1.112" evidence="6"/>
<name>A0A917S8K5_9ACTN</name>
<keyword evidence="13" id="KW-0460">Magnesium</keyword>
<evidence type="ECO:0000256" key="10">
    <source>
        <dbReference type="ARBA" id="ARBA00030169"/>
    </source>
</evidence>
<organism evidence="15 16">
    <name type="scientific">Microlunatus endophyticus</name>
    <dbReference type="NCBI Taxonomy" id="1716077"/>
    <lineage>
        <taxon>Bacteria</taxon>
        <taxon>Bacillati</taxon>
        <taxon>Actinomycetota</taxon>
        <taxon>Actinomycetes</taxon>
        <taxon>Propionibacteriales</taxon>
        <taxon>Propionibacteriaceae</taxon>
        <taxon>Microlunatus</taxon>
    </lineage>
</organism>
<evidence type="ECO:0000256" key="6">
    <source>
        <dbReference type="ARBA" id="ARBA00012947"/>
    </source>
</evidence>
<proteinExistence type="inferred from homology"/>
<keyword evidence="13" id="KW-0479">Metal-binding</keyword>
<dbReference type="Proteomes" id="UP000613840">
    <property type="component" value="Unassembled WGS sequence"/>
</dbReference>
<dbReference type="PANTHER" id="PTHR33254">
    <property type="entry name" value="4-HYDROXY-4-METHYL-2-OXOGLUTARATE ALDOLASE 3-RELATED"/>
    <property type="match status" value="1"/>
</dbReference>
<accession>A0A917S8K5</accession>
<evidence type="ECO:0000256" key="4">
    <source>
        <dbReference type="ARBA" id="ARBA00011233"/>
    </source>
</evidence>
<feature type="region of interest" description="Disordered" evidence="14">
    <location>
        <begin position="1"/>
        <end position="28"/>
    </location>
</feature>
<evidence type="ECO:0000256" key="1">
    <source>
        <dbReference type="ARBA" id="ARBA00001342"/>
    </source>
</evidence>
<dbReference type="AlphaFoldDB" id="A0A917S8K5"/>
<feature type="binding site" evidence="13">
    <location>
        <position position="151"/>
    </location>
    <ligand>
        <name>Mg(2+)</name>
        <dbReference type="ChEBI" id="CHEBI:18420"/>
    </ligand>
</feature>
<comment type="cofactor">
    <cofactor evidence="2">
        <name>a divalent metal cation</name>
        <dbReference type="ChEBI" id="CHEBI:60240"/>
    </cofactor>
</comment>
<comment type="subunit">
    <text evidence="4">Homotrimer.</text>
</comment>
<evidence type="ECO:0000256" key="3">
    <source>
        <dbReference type="ARBA" id="ARBA00008621"/>
    </source>
</evidence>
<evidence type="ECO:0000313" key="16">
    <source>
        <dbReference type="Proteomes" id="UP000613840"/>
    </source>
</evidence>
<evidence type="ECO:0000256" key="8">
    <source>
        <dbReference type="ARBA" id="ARBA00025046"/>
    </source>
</evidence>
<dbReference type="Pfam" id="PF03737">
    <property type="entry name" value="RraA-like"/>
    <property type="match status" value="1"/>
</dbReference>
<comment type="caution">
    <text evidence="15">The sequence shown here is derived from an EMBL/GenBank/DDBJ whole genome shotgun (WGS) entry which is preliminary data.</text>
</comment>
<dbReference type="SUPFAM" id="SSF89562">
    <property type="entry name" value="RraA-like"/>
    <property type="match status" value="1"/>
</dbReference>
<evidence type="ECO:0000256" key="12">
    <source>
        <dbReference type="ARBA" id="ARBA00047973"/>
    </source>
</evidence>
<dbReference type="PANTHER" id="PTHR33254:SF4">
    <property type="entry name" value="4-HYDROXY-4-METHYL-2-OXOGLUTARATE ALDOLASE 3-RELATED"/>
    <property type="match status" value="1"/>
</dbReference>
<evidence type="ECO:0000256" key="13">
    <source>
        <dbReference type="PIRSR" id="PIRSR605493-1"/>
    </source>
</evidence>
<sequence length="267" mass="28770">MIGESQSPRDVHERTAMVTPNQSQDITRPDPDLVAALARIGSATASGELAKLGVRSAHLVGPVSHTPGVATAGPALTLQFVPRREDLHAVDEYDNPDRQLHREVLYHVQPGDFVVVDARGSMTSGVFGEMMLTYFAGRGGAGVVIDGCIRDSGHAKQLGIGLWLRGVTPNFHTQTDVFPYAVNVPVACGGTLVMPGDIIVADDDGAVVVPIALAPRLLETAGEHAEWEEFSRLRLSEGGDLRRYYPLSDEARPEYEQWRAGQAAAQR</sequence>
<comment type="cofactor">
    <cofactor evidence="13">
        <name>Mg(2+)</name>
        <dbReference type="ChEBI" id="CHEBI:18420"/>
    </cofactor>
</comment>